<gene>
    <name evidence="7" type="ORF">LJ757_07600</name>
</gene>
<dbReference type="AlphaFoldDB" id="A0A9X1MCW8"/>
<evidence type="ECO:0000256" key="5">
    <source>
        <dbReference type="PIRSR" id="PIRSR000239-1"/>
    </source>
</evidence>
<dbReference type="Pfam" id="PF00578">
    <property type="entry name" value="AhpC-TSA"/>
    <property type="match status" value="1"/>
</dbReference>
<comment type="caution">
    <text evidence="7">The sequence shown here is derived from an EMBL/GenBank/DDBJ whole genome shotgun (WGS) entry which is preliminary data.</text>
</comment>
<keyword evidence="2" id="KW-0049">Antioxidant</keyword>
<dbReference type="PANTHER" id="PTHR43110">
    <property type="entry name" value="THIOL PEROXIDASE"/>
    <property type="match status" value="1"/>
</dbReference>
<dbReference type="PIRSF" id="PIRSF000239">
    <property type="entry name" value="AHPC"/>
    <property type="match status" value="1"/>
</dbReference>
<organism evidence="7 8">
    <name type="scientific">Arthrobacter caoxuetaonis</name>
    <dbReference type="NCBI Taxonomy" id="2886935"/>
    <lineage>
        <taxon>Bacteria</taxon>
        <taxon>Bacillati</taxon>
        <taxon>Actinomycetota</taxon>
        <taxon>Actinomycetes</taxon>
        <taxon>Micrococcales</taxon>
        <taxon>Micrococcaceae</taxon>
        <taxon>Arthrobacter</taxon>
    </lineage>
</organism>
<dbReference type="Proteomes" id="UP001139158">
    <property type="component" value="Unassembled WGS sequence"/>
</dbReference>
<feature type="active site" description="Cysteine sulfenic acid (-SOH) intermediate; for peroxidase activity" evidence="5">
    <location>
        <position position="49"/>
    </location>
</feature>
<dbReference type="SUPFAM" id="SSF52833">
    <property type="entry name" value="Thioredoxin-like"/>
    <property type="match status" value="1"/>
</dbReference>
<dbReference type="PANTHER" id="PTHR43110:SF1">
    <property type="entry name" value="THIOL PEROXIDASE"/>
    <property type="match status" value="1"/>
</dbReference>
<keyword evidence="4" id="KW-0676">Redox-active center</keyword>
<dbReference type="GO" id="GO:0004601">
    <property type="term" value="F:peroxidase activity"/>
    <property type="evidence" value="ECO:0007669"/>
    <property type="project" value="UniProtKB-KW"/>
</dbReference>
<feature type="domain" description="Thioredoxin" evidence="6">
    <location>
        <begin position="7"/>
        <end position="157"/>
    </location>
</feature>
<dbReference type="InterPro" id="IPR000866">
    <property type="entry name" value="AhpC/TSA"/>
</dbReference>
<dbReference type="InterPro" id="IPR024706">
    <property type="entry name" value="Peroxiredoxin_AhpC-typ"/>
</dbReference>
<dbReference type="PROSITE" id="PS51352">
    <property type="entry name" value="THIOREDOXIN_2"/>
    <property type="match status" value="1"/>
</dbReference>
<name>A0A9X1MCW8_9MICC</name>
<protein>
    <submittedName>
        <fullName evidence="7">Peroxiredoxin</fullName>
    </submittedName>
</protein>
<dbReference type="InterPro" id="IPR036249">
    <property type="entry name" value="Thioredoxin-like_sf"/>
</dbReference>
<dbReference type="InterPro" id="IPR013766">
    <property type="entry name" value="Thioredoxin_domain"/>
</dbReference>
<dbReference type="EMBL" id="JAJFZV010000006">
    <property type="protein sequence ID" value="MCC3297669.1"/>
    <property type="molecule type" value="Genomic_DNA"/>
</dbReference>
<dbReference type="InterPro" id="IPR050455">
    <property type="entry name" value="Tpx_Peroxidase_subfamily"/>
</dbReference>
<evidence type="ECO:0000313" key="7">
    <source>
        <dbReference type="EMBL" id="MCC3297669.1"/>
    </source>
</evidence>
<dbReference type="Gene3D" id="3.40.30.10">
    <property type="entry name" value="Glutaredoxin"/>
    <property type="match status" value="1"/>
</dbReference>
<evidence type="ECO:0000256" key="1">
    <source>
        <dbReference type="ARBA" id="ARBA00022559"/>
    </source>
</evidence>
<sequence length="161" mass="17211">MPAATGPNPGEPAPGFELPNQYGEPVSLERLAGKPVVLVFYPFAFSRVCSGELAELASLQPEFDAAGASLLAVSSDAKYSLRAWAAEQGWEFDLLSDFWPHGAVARRYGVFDENRGLATRSSFVIGADGVIRTVLSSAMGEPRDQAAYREALLELSTAGRS</sequence>
<evidence type="ECO:0000256" key="2">
    <source>
        <dbReference type="ARBA" id="ARBA00022862"/>
    </source>
</evidence>
<evidence type="ECO:0000256" key="3">
    <source>
        <dbReference type="ARBA" id="ARBA00023002"/>
    </source>
</evidence>
<dbReference type="CDD" id="cd03018">
    <property type="entry name" value="PRX_AhpE_like"/>
    <property type="match status" value="1"/>
</dbReference>
<evidence type="ECO:0000313" key="8">
    <source>
        <dbReference type="Proteomes" id="UP001139158"/>
    </source>
</evidence>
<proteinExistence type="predicted"/>
<keyword evidence="1" id="KW-0575">Peroxidase</keyword>
<keyword evidence="3" id="KW-0560">Oxidoreductase</keyword>
<reference evidence="7" key="1">
    <citation type="submission" date="2021-10" db="EMBL/GenBank/DDBJ databases">
        <title>Novel species in genus Arthrobacter.</title>
        <authorList>
            <person name="Liu Y."/>
        </authorList>
    </citation>
    <scope>NUCLEOTIDE SEQUENCE</scope>
    <source>
        <strain evidence="7">Zg-Y453</strain>
    </source>
</reference>
<evidence type="ECO:0000259" key="6">
    <source>
        <dbReference type="PROSITE" id="PS51352"/>
    </source>
</evidence>
<dbReference type="RefSeq" id="WP_227895547.1">
    <property type="nucleotide sequence ID" value="NZ_CP099466.1"/>
</dbReference>
<evidence type="ECO:0000256" key="4">
    <source>
        <dbReference type="ARBA" id="ARBA00023284"/>
    </source>
</evidence>
<accession>A0A9X1MCW8</accession>
<keyword evidence="8" id="KW-1185">Reference proteome</keyword>